<proteinExistence type="predicted"/>
<dbReference type="PANTHER" id="PTHR24103">
    <property type="entry name" value="E3 UBIQUITIN-PROTEIN LIGASE TRIM"/>
    <property type="match status" value="1"/>
</dbReference>
<dbReference type="Pfam" id="PF13765">
    <property type="entry name" value="PRY"/>
    <property type="match status" value="1"/>
</dbReference>
<reference evidence="2" key="3">
    <citation type="submission" date="2025-09" db="UniProtKB">
        <authorList>
            <consortium name="Ensembl"/>
        </authorList>
    </citation>
    <scope>IDENTIFICATION</scope>
</reference>
<name>A0A671XVV6_SPAAU</name>
<evidence type="ECO:0000259" key="1">
    <source>
        <dbReference type="PROSITE" id="PS50188"/>
    </source>
</evidence>
<dbReference type="CDD" id="cd12893">
    <property type="entry name" value="SPRY_PRY_TRIM35"/>
    <property type="match status" value="1"/>
</dbReference>
<dbReference type="InterPro" id="IPR003879">
    <property type="entry name" value="Butyrophylin_SPRY"/>
</dbReference>
<dbReference type="AlphaFoldDB" id="A0A671XVV6"/>
<accession>A0A671XVV6</accession>
<organism evidence="2 3">
    <name type="scientific">Sparus aurata</name>
    <name type="common">Gilthead sea bream</name>
    <dbReference type="NCBI Taxonomy" id="8175"/>
    <lineage>
        <taxon>Eukaryota</taxon>
        <taxon>Metazoa</taxon>
        <taxon>Chordata</taxon>
        <taxon>Craniata</taxon>
        <taxon>Vertebrata</taxon>
        <taxon>Euteleostomi</taxon>
        <taxon>Actinopterygii</taxon>
        <taxon>Neopterygii</taxon>
        <taxon>Teleostei</taxon>
        <taxon>Neoteleostei</taxon>
        <taxon>Acanthomorphata</taxon>
        <taxon>Eupercaria</taxon>
        <taxon>Spariformes</taxon>
        <taxon>Sparidae</taxon>
        <taxon>Sparus</taxon>
    </lineage>
</organism>
<reference evidence="2" key="2">
    <citation type="submission" date="2025-08" db="UniProtKB">
        <authorList>
            <consortium name="Ensembl"/>
        </authorList>
    </citation>
    <scope>IDENTIFICATION</scope>
</reference>
<dbReference type="InterPro" id="IPR006574">
    <property type="entry name" value="PRY"/>
</dbReference>
<dbReference type="InterPro" id="IPR003877">
    <property type="entry name" value="SPRY_dom"/>
</dbReference>
<dbReference type="PROSITE" id="PS50188">
    <property type="entry name" value="B302_SPRY"/>
    <property type="match status" value="1"/>
</dbReference>
<keyword evidence="3" id="KW-1185">Reference proteome</keyword>
<protein>
    <recommendedName>
        <fullName evidence="1">B30.2/SPRY domain-containing protein</fullName>
    </recommendedName>
</protein>
<dbReference type="Pfam" id="PF00622">
    <property type="entry name" value="SPRY"/>
    <property type="match status" value="1"/>
</dbReference>
<dbReference type="InterPro" id="IPR013083">
    <property type="entry name" value="Znf_RING/FYVE/PHD"/>
</dbReference>
<dbReference type="Gene3D" id="3.30.40.10">
    <property type="entry name" value="Zinc/RING finger domain, C3HC4 (zinc finger)"/>
    <property type="match status" value="1"/>
</dbReference>
<evidence type="ECO:0000313" key="3">
    <source>
        <dbReference type="Proteomes" id="UP000472265"/>
    </source>
</evidence>
<evidence type="ECO:0000313" key="2">
    <source>
        <dbReference type="Ensembl" id="ENSSAUP00010055318.1"/>
    </source>
</evidence>
<dbReference type="InterPro" id="IPR013320">
    <property type="entry name" value="ConA-like_dom_sf"/>
</dbReference>
<dbReference type="SUPFAM" id="SSF49899">
    <property type="entry name" value="Concanavalin A-like lectins/glucanases"/>
    <property type="match status" value="1"/>
</dbReference>
<dbReference type="GeneTree" id="ENSGT00970000193381"/>
<sequence>MSSQSEKDLSCPVCHNIFKNPVVLSCSHCLSKISALMEEKKQKIQMMKEHTHSGALIDVAKHLGNLTFNIWSKMKEMVSYTPVVLDPNTAHPELTVSKDLTTVTRGQKLNLPENTERIQMYHSVFGSEAFSSGIHEWDVEVSDNAMWALGVVRESVQRKGQILTGYWEIVNLDGVYRAVSPPLVDKVLRVKKLQRIRVHLDFDEGKLSFYDLDTNKHIHTFKHTFTDSLFPYISTLDKEEMKILPMKLSDNGRADSADWPLA</sequence>
<dbReference type="SMART" id="SM00449">
    <property type="entry name" value="SPRY"/>
    <property type="match status" value="1"/>
</dbReference>
<dbReference type="InParanoid" id="A0A671XVV6"/>
<dbReference type="Gene3D" id="2.60.120.920">
    <property type="match status" value="1"/>
</dbReference>
<dbReference type="Proteomes" id="UP000472265">
    <property type="component" value="Chromosome 6"/>
</dbReference>
<dbReference type="InterPro" id="IPR043136">
    <property type="entry name" value="B30.2/SPRY_sf"/>
</dbReference>
<dbReference type="InterPro" id="IPR001870">
    <property type="entry name" value="B30.2/SPRY"/>
</dbReference>
<reference evidence="2" key="1">
    <citation type="submission" date="2021-04" db="EMBL/GenBank/DDBJ databases">
        <authorList>
            <consortium name="Wellcome Sanger Institute Data Sharing"/>
        </authorList>
    </citation>
    <scope>NUCLEOTIDE SEQUENCE [LARGE SCALE GENOMIC DNA]</scope>
</reference>
<dbReference type="PRINTS" id="PR01407">
    <property type="entry name" value="BUTYPHLNCDUF"/>
</dbReference>
<feature type="domain" description="B30.2/SPRY" evidence="1">
    <location>
        <begin position="63"/>
        <end position="253"/>
    </location>
</feature>
<dbReference type="SUPFAM" id="SSF57850">
    <property type="entry name" value="RING/U-box"/>
    <property type="match status" value="1"/>
</dbReference>
<dbReference type="SMART" id="SM00589">
    <property type="entry name" value="PRY"/>
    <property type="match status" value="1"/>
</dbReference>
<dbReference type="InterPro" id="IPR050143">
    <property type="entry name" value="TRIM/RBCC"/>
</dbReference>
<dbReference type="Ensembl" id="ENSSAUT00010058127.1">
    <property type="protein sequence ID" value="ENSSAUP00010055318.1"/>
    <property type="gene ID" value="ENSSAUG00010022766.1"/>
</dbReference>